<comment type="caution">
    <text evidence="1">The sequence shown here is derived from an EMBL/GenBank/DDBJ whole genome shotgun (WGS) entry which is preliminary data.</text>
</comment>
<proteinExistence type="predicted"/>
<dbReference type="AlphaFoldDB" id="A0AAV3YCN5"/>
<protein>
    <submittedName>
        <fullName evidence="1">Uncharacterized protein</fullName>
    </submittedName>
</protein>
<organism evidence="1 2">
    <name type="scientific">Plakobranchus ocellatus</name>
    <dbReference type="NCBI Taxonomy" id="259542"/>
    <lineage>
        <taxon>Eukaryota</taxon>
        <taxon>Metazoa</taxon>
        <taxon>Spiralia</taxon>
        <taxon>Lophotrochozoa</taxon>
        <taxon>Mollusca</taxon>
        <taxon>Gastropoda</taxon>
        <taxon>Heterobranchia</taxon>
        <taxon>Euthyneura</taxon>
        <taxon>Panpulmonata</taxon>
        <taxon>Sacoglossa</taxon>
        <taxon>Placobranchoidea</taxon>
        <taxon>Plakobranchidae</taxon>
        <taxon>Plakobranchus</taxon>
    </lineage>
</organism>
<evidence type="ECO:0000313" key="1">
    <source>
        <dbReference type="EMBL" id="GFN80788.1"/>
    </source>
</evidence>
<name>A0AAV3YCN5_9GAST</name>
<dbReference type="Proteomes" id="UP000735302">
    <property type="component" value="Unassembled WGS sequence"/>
</dbReference>
<evidence type="ECO:0000313" key="2">
    <source>
        <dbReference type="Proteomes" id="UP000735302"/>
    </source>
</evidence>
<sequence length="71" mass="8141">MVTLINEKRKDDDREVLLSRPQTMSKATKKLLMRDCHVVMTDADRNVAEVALNEQQKHPIIEEEASSFTVS</sequence>
<accession>A0AAV3YCN5</accession>
<keyword evidence="2" id="KW-1185">Reference proteome</keyword>
<reference evidence="1 2" key="1">
    <citation type="journal article" date="2021" name="Elife">
        <title>Chloroplast acquisition without the gene transfer in kleptoplastic sea slugs, Plakobranchus ocellatus.</title>
        <authorList>
            <person name="Maeda T."/>
            <person name="Takahashi S."/>
            <person name="Yoshida T."/>
            <person name="Shimamura S."/>
            <person name="Takaki Y."/>
            <person name="Nagai Y."/>
            <person name="Toyoda A."/>
            <person name="Suzuki Y."/>
            <person name="Arimoto A."/>
            <person name="Ishii H."/>
            <person name="Satoh N."/>
            <person name="Nishiyama T."/>
            <person name="Hasebe M."/>
            <person name="Maruyama T."/>
            <person name="Minagawa J."/>
            <person name="Obokata J."/>
            <person name="Shigenobu S."/>
        </authorList>
    </citation>
    <scope>NUCLEOTIDE SEQUENCE [LARGE SCALE GENOMIC DNA]</scope>
</reference>
<dbReference type="EMBL" id="BLXT01000847">
    <property type="protein sequence ID" value="GFN80788.1"/>
    <property type="molecule type" value="Genomic_DNA"/>
</dbReference>
<gene>
    <name evidence="1" type="ORF">PoB_000729400</name>
</gene>